<sequence length="289" mass="32309">MLSSLEAAKVKLKKYYGETDNIEGNLYAIGTILAPSNKMEFFSRSDWDPDDTGKIYRKEYRESLQSLFERYSQQLEKALDAVDGDSSQRSTAPQYDELTKYLQSDTIKGSARTFWKDHQRQFPLASITCDLMSIPAAGAGVERLLNSARDICHYRRGSLSLETIRDIMLYMCTTRFDIKEKQRLILQEYRLDHEIAASAEALDVQTHNFKATSDDEEDIKIRLDIPAATAIPQATVDAPPLSAIAAGKRPAVTSGDEEGSDTNEFKDSDENSVSPLPGLPDTQYSASEP</sequence>
<dbReference type="OrthoDB" id="4507940at2759"/>
<dbReference type="Proteomes" id="UP001147746">
    <property type="component" value="Unassembled WGS sequence"/>
</dbReference>
<dbReference type="EMBL" id="JAPZBO010000002">
    <property type="protein sequence ID" value="KAJ5324951.1"/>
    <property type="molecule type" value="Genomic_DNA"/>
</dbReference>
<comment type="caution">
    <text evidence="2">The sequence shown here is derived from an EMBL/GenBank/DDBJ whole genome shotgun (WGS) entry which is preliminary data.</text>
</comment>
<evidence type="ECO:0008006" key="4">
    <source>
        <dbReference type="Google" id="ProtNLM"/>
    </source>
</evidence>
<evidence type="ECO:0000313" key="2">
    <source>
        <dbReference type="EMBL" id="KAJ5324951.1"/>
    </source>
</evidence>
<protein>
    <recommendedName>
        <fullName evidence="4">HAT C-terminal dimerisation domain-containing protein</fullName>
    </recommendedName>
</protein>
<dbReference type="AlphaFoldDB" id="A0A9W9Q9V6"/>
<keyword evidence="3" id="KW-1185">Reference proteome</keyword>
<reference evidence="2" key="2">
    <citation type="journal article" date="2023" name="IMA Fungus">
        <title>Comparative genomic study of the Penicillium genus elucidates a diverse pangenome and 15 lateral gene transfer events.</title>
        <authorList>
            <person name="Petersen C."/>
            <person name="Sorensen T."/>
            <person name="Nielsen M.R."/>
            <person name="Sondergaard T.E."/>
            <person name="Sorensen J.L."/>
            <person name="Fitzpatrick D.A."/>
            <person name="Frisvad J.C."/>
            <person name="Nielsen K.L."/>
        </authorList>
    </citation>
    <scope>NUCLEOTIDE SEQUENCE</scope>
    <source>
        <strain evidence="2">IBT 21472</strain>
    </source>
</reference>
<proteinExistence type="predicted"/>
<organism evidence="2 3">
    <name type="scientific">Penicillium atrosanguineum</name>
    <dbReference type="NCBI Taxonomy" id="1132637"/>
    <lineage>
        <taxon>Eukaryota</taxon>
        <taxon>Fungi</taxon>
        <taxon>Dikarya</taxon>
        <taxon>Ascomycota</taxon>
        <taxon>Pezizomycotina</taxon>
        <taxon>Eurotiomycetes</taxon>
        <taxon>Eurotiomycetidae</taxon>
        <taxon>Eurotiales</taxon>
        <taxon>Aspergillaceae</taxon>
        <taxon>Penicillium</taxon>
    </lineage>
</organism>
<name>A0A9W9Q9V6_9EURO</name>
<gene>
    <name evidence="2" type="ORF">N7476_003551</name>
</gene>
<dbReference type="SUPFAM" id="SSF53098">
    <property type="entry name" value="Ribonuclease H-like"/>
    <property type="match status" value="1"/>
</dbReference>
<evidence type="ECO:0000256" key="1">
    <source>
        <dbReference type="SAM" id="MobiDB-lite"/>
    </source>
</evidence>
<feature type="region of interest" description="Disordered" evidence="1">
    <location>
        <begin position="239"/>
        <end position="289"/>
    </location>
</feature>
<evidence type="ECO:0000313" key="3">
    <source>
        <dbReference type="Proteomes" id="UP001147746"/>
    </source>
</evidence>
<accession>A0A9W9Q9V6</accession>
<reference evidence="2" key="1">
    <citation type="submission" date="2022-12" db="EMBL/GenBank/DDBJ databases">
        <authorList>
            <person name="Petersen C."/>
        </authorList>
    </citation>
    <scope>NUCLEOTIDE SEQUENCE</scope>
    <source>
        <strain evidence="2">IBT 21472</strain>
    </source>
</reference>
<dbReference type="InterPro" id="IPR012337">
    <property type="entry name" value="RNaseH-like_sf"/>
</dbReference>